<organism evidence="1">
    <name type="scientific">Arion vulgaris</name>
    <dbReference type="NCBI Taxonomy" id="1028688"/>
    <lineage>
        <taxon>Eukaryota</taxon>
        <taxon>Metazoa</taxon>
        <taxon>Spiralia</taxon>
        <taxon>Lophotrochozoa</taxon>
        <taxon>Mollusca</taxon>
        <taxon>Gastropoda</taxon>
        <taxon>Heterobranchia</taxon>
        <taxon>Euthyneura</taxon>
        <taxon>Panpulmonata</taxon>
        <taxon>Eupulmonata</taxon>
        <taxon>Stylommatophora</taxon>
        <taxon>Helicina</taxon>
        <taxon>Arionoidea</taxon>
        <taxon>Arionidae</taxon>
        <taxon>Arion</taxon>
    </lineage>
</organism>
<feature type="non-terminal residue" evidence="1">
    <location>
        <position position="1"/>
    </location>
</feature>
<feature type="non-terminal residue" evidence="1">
    <location>
        <position position="86"/>
    </location>
</feature>
<gene>
    <name evidence="1" type="primary">ORF24198</name>
</gene>
<protein>
    <submittedName>
        <fullName evidence="1">Uncharacterized protein</fullName>
    </submittedName>
</protein>
<dbReference type="Gene3D" id="3.40.50.12650">
    <property type="match status" value="1"/>
</dbReference>
<name>A0A0B6YHP2_9EUPU</name>
<reference evidence="1" key="1">
    <citation type="submission" date="2014-12" db="EMBL/GenBank/DDBJ databases">
        <title>Insight into the proteome of Arion vulgaris.</title>
        <authorList>
            <person name="Aradska J."/>
            <person name="Bulat T."/>
            <person name="Smidak R."/>
            <person name="Sarate P."/>
            <person name="Gangsoo J."/>
            <person name="Sialana F."/>
            <person name="Bilban M."/>
            <person name="Lubec G."/>
        </authorList>
    </citation>
    <scope>NUCLEOTIDE SEQUENCE</scope>
    <source>
        <tissue evidence="1">Skin</tissue>
    </source>
</reference>
<sequence>SLNVVYVSCPARYGHEHLLMGLSRRLNTKIHVPDWKVQIYEQIPELKNTFTSKADQARIHACSVKAGYTSYLPCNTTSVEGRKLNV</sequence>
<dbReference type="EMBL" id="HACG01008165">
    <property type="protein sequence ID" value="CEK55030.1"/>
    <property type="molecule type" value="Transcribed_RNA"/>
</dbReference>
<dbReference type="AlphaFoldDB" id="A0A0B6YHP2"/>
<proteinExistence type="predicted"/>
<evidence type="ECO:0000313" key="1">
    <source>
        <dbReference type="EMBL" id="CEK55030.1"/>
    </source>
</evidence>
<accession>A0A0B6YHP2</accession>